<dbReference type="InterPro" id="IPR011047">
    <property type="entry name" value="Quinoprotein_ADH-like_sf"/>
</dbReference>
<dbReference type="GO" id="GO:0009289">
    <property type="term" value="C:pilus"/>
    <property type="evidence" value="ECO:0007669"/>
    <property type="project" value="UniProtKB-SubCell"/>
</dbReference>
<keyword evidence="7" id="KW-0732">Signal</keyword>
<evidence type="ECO:0000259" key="8">
    <source>
        <dbReference type="Pfam" id="PF05567"/>
    </source>
</evidence>
<evidence type="ECO:0000256" key="2">
    <source>
        <dbReference type="ARBA" id="ARBA00008387"/>
    </source>
</evidence>
<keyword evidence="5" id="KW-0106">Calcium</keyword>
<proteinExistence type="inferred from homology"/>
<comment type="similarity">
    <text evidence="2">Belongs to the PilY1 family.</text>
</comment>
<keyword evidence="4" id="KW-0479">Metal-binding</keyword>
<reference evidence="9 10" key="1">
    <citation type="submission" date="2017-06" db="EMBL/GenBank/DDBJ databases">
        <title>Azoarcus.</title>
        <authorList>
            <person name="Woo J.-H."/>
            <person name="Kim H.-S."/>
        </authorList>
    </citation>
    <scope>NUCLEOTIDE SEQUENCE [LARGE SCALE GENOMIC DNA]</scope>
    <source>
        <strain evidence="9 10">TSPY31</strain>
    </source>
</reference>
<comment type="subcellular location">
    <subcellularLocation>
        <location evidence="1">Fimbrium</location>
    </subcellularLocation>
</comment>
<feature type="domain" description="PilY1 beta-propeller" evidence="8">
    <location>
        <begin position="960"/>
        <end position="1245"/>
    </location>
</feature>
<name>A0A2U8GV32_9RHOO</name>
<sequence>MKTNADNRSTPALRMRSVLAAAMLAGGLGVSLTGAAAPTIPETPLVATQSAVPLSMMVVGRDHTLFYEAYNDASDIDSDGTLDTRFKPIITYYGLFDSTLCYSHSSGATNSDLFTPAATAGTLGKCSGGKWSGNWLNYATTSRIDALRKVFYGGYRDVDTTAKTVLRRAYVPQDAHSWAKEYTSSSVDGYDISDYTPLSKPSSGKRHFFGNLTATAGVNCATLSNCSDKPPLLRVVQNSTRRVWEWASTERPVLRDNDHGGASRTDYTVRVEVCTSTYNSGCKSYPNGSLKPIGLLHEYGENEAMLFGLISGSYNKSMSGGVLRKVVSSFKNEVDTSTGQFTTSATIVNALNSLRIRDFNNSRTDNAYRGGWVTTRAMKEGEFVDWGNPTGEMMYEALRYFAGKKSATSDFSTSGSYDADIGLSAATWDDPYQSSSAAAAQWCARPNMLVVSGINPSFDSDQLPGTSFGSFSGDMSGMNVSDIANSITAGESGIAGSRYIGQVGTNYDGAPTAKTVTTLGNIRGLAPEEPTKQGSFYSASVAHFGKVNSVRSDLKGTQTVDTYAVVLSSPLPRIEAKTSSGSRITVVPFAKSVGGSSISNSKGSFQPTNQIVDFYVDTIANSSGASGADYDASINSGRYYAKFRINFEDVEQGADHDMDAIVVYEISAEANGELRVKLTPEYQAGGIQHSMGYVISGTSKDGVYLVVQDENTNRYYHLNVPPGMDPGDCDVTNPPAACNKLPYTGNGTSDRTFTPGSSSASLLKDPLWYAAKWGGFVDSNNNKKPDLTQEWDADGNGVPDTYFLVQNPLKLKESLKKSFDTIVDRSASAGNITSNGQQLQTDSKVFQTQFNSKTWEGELFAYSITSSGVSTSPTWRGSSGVPAAGSRTLISWDTSAALGVEFEWAKLSSSQKTALGSEDVFDYLRGVQSKEVQNAGVYRTRSKLLGDIVHSSPYYVKDSNTVFVGGNDGMLHAFSGTTGAELFGYVPGLTFNKLATLATTTYSHTFFADGDIAVSTLTQTPGKNILVASTGRGAKGLFGLNVTTPASFTKSNALWEYSGASDNDLGYVLGRPQIGTLESGDTVAVVGNGHNSVNGYAMLYIFNLETGVLLKKIDTKVGSDNGMSTPTLLDSDGNGKIDKIYAGDLKGNVWRFDVSGNSSGNWKSYFLSGSTPQPLFTAKDSSGVVQPINAQLTVSVNSVKSDVNYGKTFVLFGTGSYVYGSDPNDKQVQSWYGVIDEDTKVASRSDLVQRTIQTTGSVSGYGVRVFSEASSKDMSGKKGWYIDLKDPTARGERIVTRSIVYGFLEPVLLASSIIPDPDPCEAGGSGYVNAINPYTGARLEYSPFDLDDDGKFDGNDKLSGAVVGSFDPKIGMPGEATIVGDQLIVSGSSGGIADMRINLGLKRTGRISWREIVRD</sequence>
<dbReference type="RefSeq" id="WP_108950832.1">
    <property type="nucleotide sequence ID" value="NZ_CP022187.1"/>
</dbReference>
<protein>
    <submittedName>
        <fullName evidence="9">Pilus assembly protein</fullName>
    </submittedName>
</protein>
<gene>
    <name evidence="9" type="ORF">CEW83_19415</name>
</gene>
<organism evidence="9 10">
    <name type="scientific">Parazoarcus communis</name>
    <dbReference type="NCBI Taxonomy" id="41977"/>
    <lineage>
        <taxon>Bacteria</taxon>
        <taxon>Pseudomonadati</taxon>
        <taxon>Pseudomonadota</taxon>
        <taxon>Betaproteobacteria</taxon>
        <taxon>Rhodocyclales</taxon>
        <taxon>Zoogloeaceae</taxon>
        <taxon>Parazoarcus</taxon>
    </lineage>
</organism>
<feature type="signal peptide" evidence="7">
    <location>
        <begin position="1"/>
        <end position="36"/>
    </location>
</feature>
<keyword evidence="3" id="KW-1029">Fimbrium biogenesis</keyword>
<dbReference type="InterPro" id="IPR008707">
    <property type="entry name" value="B-propeller_PilY1"/>
</dbReference>
<evidence type="ECO:0000256" key="6">
    <source>
        <dbReference type="ARBA" id="ARBA00023263"/>
    </source>
</evidence>
<dbReference type="Gene3D" id="2.130.10.10">
    <property type="entry name" value="YVTN repeat-like/Quinoprotein amine dehydrogenase"/>
    <property type="match status" value="1"/>
</dbReference>
<dbReference type="Proteomes" id="UP000244930">
    <property type="component" value="Chromosome"/>
</dbReference>
<keyword evidence="10" id="KW-1185">Reference proteome</keyword>
<evidence type="ECO:0000256" key="1">
    <source>
        <dbReference type="ARBA" id="ARBA00004561"/>
    </source>
</evidence>
<accession>A0A2U8GV32</accession>
<dbReference type="GO" id="GO:0046872">
    <property type="term" value="F:metal ion binding"/>
    <property type="evidence" value="ECO:0007669"/>
    <property type="project" value="UniProtKB-KW"/>
</dbReference>
<evidence type="ECO:0000313" key="9">
    <source>
        <dbReference type="EMBL" id="AWI77133.1"/>
    </source>
</evidence>
<evidence type="ECO:0000256" key="3">
    <source>
        <dbReference type="ARBA" id="ARBA00022558"/>
    </source>
</evidence>
<evidence type="ECO:0000256" key="5">
    <source>
        <dbReference type="ARBA" id="ARBA00022837"/>
    </source>
</evidence>
<dbReference type="KEGG" id="acom:CEW83_19415"/>
<keyword evidence="6" id="KW-0281">Fimbrium</keyword>
<dbReference type="SUPFAM" id="SSF50998">
    <property type="entry name" value="Quinoprotein alcohol dehydrogenase-like"/>
    <property type="match status" value="1"/>
</dbReference>
<evidence type="ECO:0000256" key="4">
    <source>
        <dbReference type="ARBA" id="ARBA00022723"/>
    </source>
</evidence>
<feature type="chain" id="PRO_5015998105" evidence="7">
    <location>
        <begin position="37"/>
        <end position="1415"/>
    </location>
</feature>
<evidence type="ECO:0000313" key="10">
    <source>
        <dbReference type="Proteomes" id="UP000244930"/>
    </source>
</evidence>
<dbReference type="InterPro" id="IPR015943">
    <property type="entry name" value="WD40/YVTN_repeat-like_dom_sf"/>
</dbReference>
<evidence type="ECO:0000256" key="7">
    <source>
        <dbReference type="SAM" id="SignalP"/>
    </source>
</evidence>
<dbReference type="EMBL" id="CP022187">
    <property type="protein sequence ID" value="AWI77133.1"/>
    <property type="molecule type" value="Genomic_DNA"/>
</dbReference>
<dbReference type="Pfam" id="PF05567">
    <property type="entry name" value="T4P_PilY1"/>
    <property type="match status" value="1"/>
</dbReference>